<reference evidence="3 4" key="1">
    <citation type="journal article" date="2021" name="Nat. Commun.">
        <title>Genetic determinants of endophytism in the Arabidopsis root mycobiome.</title>
        <authorList>
            <person name="Mesny F."/>
            <person name="Miyauchi S."/>
            <person name="Thiergart T."/>
            <person name="Pickel B."/>
            <person name="Atanasova L."/>
            <person name="Karlsson M."/>
            <person name="Huettel B."/>
            <person name="Barry K.W."/>
            <person name="Haridas S."/>
            <person name="Chen C."/>
            <person name="Bauer D."/>
            <person name="Andreopoulos W."/>
            <person name="Pangilinan J."/>
            <person name="LaButti K."/>
            <person name="Riley R."/>
            <person name="Lipzen A."/>
            <person name="Clum A."/>
            <person name="Drula E."/>
            <person name="Henrissat B."/>
            <person name="Kohler A."/>
            <person name="Grigoriev I.V."/>
            <person name="Martin F.M."/>
            <person name="Hacquard S."/>
        </authorList>
    </citation>
    <scope>NUCLEOTIDE SEQUENCE [LARGE SCALE GENOMIC DNA]</scope>
    <source>
        <strain evidence="3 4">MPI-CAGE-CH-0241</strain>
    </source>
</reference>
<dbReference type="Proteomes" id="UP000777438">
    <property type="component" value="Unassembled WGS sequence"/>
</dbReference>
<evidence type="ECO:0000256" key="1">
    <source>
        <dbReference type="SAM" id="MobiDB-lite"/>
    </source>
</evidence>
<sequence>MEPVERADGSADCATVAATEVDLNSLATVVGEIEPPPMDDSTSPKPEEQDECVDVDEINDESPTRQSPDILESPHSTPGPQDETSAQLYADIDPGAFSVPPERNNRSQLQRVHYPDDFGVVEADLIGAPPLSPDTPPLPDISRVHLDDDLSYSPKLNKGKQPQRASYSPDFVIADVGSSSTTPPLPRGPGNPPVSTAGLAHGHPIPWELDPERPAQKLPIRLRDPLGRTMLIPWRRAKTWEGMKMTIDAQFQLLEGEGLDSSIGNAVVNVRYNLHVSLPSSVEPPKRKSSSKSNSSSTSNRNHASGSNSHGAGVPGVTESSRNAGESSRSNNNSDGQNARNNTTVANNHEESAPPPRPMVPEAHSSHMRPVIVLPEFWDELIQPGSHVSMNMWRNLPRTAFDMPVHNIPGMPPPVPGMGMTNPPPVVMPPMAPPHPRFIRVIDLNPRPKTRAKSGRPRKIVDD</sequence>
<dbReference type="OrthoDB" id="3045089at2759"/>
<feature type="region of interest" description="Disordered" evidence="1">
    <location>
        <begin position="279"/>
        <end position="364"/>
    </location>
</feature>
<feature type="region of interest" description="Disordered" evidence="1">
    <location>
        <begin position="27"/>
        <end position="106"/>
    </location>
</feature>
<dbReference type="Pfam" id="PF22893">
    <property type="entry name" value="ULD_2"/>
    <property type="match status" value="1"/>
</dbReference>
<feature type="domain" description="Ubiquitin-like" evidence="2">
    <location>
        <begin position="217"/>
        <end position="274"/>
    </location>
</feature>
<feature type="compositionally biased region" description="Polar residues" evidence="1">
    <location>
        <begin position="74"/>
        <end position="87"/>
    </location>
</feature>
<evidence type="ECO:0000313" key="4">
    <source>
        <dbReference type="Proteomes" id="UP000777438"/>
    </source>
</evidence>
<feature type="compositionally biased region" description="Polar residues" evidence="1">
    <location>
        <begin position="318"/>
        <end position="347"/>
    </location>
</feature>
<name>A0A9P9AR50_9HYPO</name>
<evidence type="ECO:0000259" key="2">
    <source>
        <dbReference type="Pfam" id="PF22893"/>
    </source>
</evidence>
<feature type="compositionally biased region" description="Acidic residues" evidence="1">
    <location>
        <begin position="48"/>
        <end position="60"/>
    </location>
</feature>
<feature type="compositionally biased region" description="Low complexity" evidence="1">
    <location>
        <begin position="291"/>
        <end position="307"/>
    </location>
</feature>
<keyword evidence="4" id="KW-1185">Reference proteome</keyword>
<organism evidence="3 4">
    <name type="scientific">Thelonectria olida</name>
    <dbReference type="NCBI Taxonomy" id="1576542"/>
    <lineage>
        <taxon>Eukaryota</taxon>
        <taxon>Fungi</taxon>
        <taxon>Dikarya</taxon>
        <taxon>Ascomycota</taxon>
        <taxon>Pezizomycotina</taxon>
        <taxon>Sordariomycetes</taxon>
        <taxon>Hypocreomycetidae</taxon>
        <taxon>Hypocreales</taxon>
        <taxon>Nectriaceae</taxon>
        <taxon>Thelonectria</taxon>
    </lineage>
</organism>
<feature type="compositionally biased region" description="Pro residues" evidence="1">
    <location>
        <begin position="183"/>
        <end position="192"/>
    </location>
</feature>
<comment type="caution">
    <text evidence="3">The sequence shown here is derived from an EMBL/GenBank/DDBJ whole genome shotgun (WGS) entry which is preliminary data.</text>
</comment>
<dbReference type="EMBL" id="JAGPYM010000008">
    <property type="protein sequence ID" value="KAH6891402.1"/>
    <property type="molecule type" value="Genomic_DNA"/>
</dbReference>
<proteinExistence type="predicted"/>
<evidence type="ECO:0000313" key="3">
    <source>
        <dbReference type="EMBL" id="KAH6891402.1"/>
    </source>
</evidence>
<accession>A0A9P9AR50</accession>
<protein>
    <recommendedName>
        <fullName evidence="2">Ubiquitin-like domain-containing protein</fullName>
    </recommendedName>
</protein>
<feature type="region of interest" description="Disordered" evidence="1">
    <location>
        <begin position="176"/>
        <end position="195"/>
    </location>
</feature>
<dbReference type="AlphaFoldDB" id="A0A9P9AR50"/>
<dbReference type="InterPro" id="IPR054464">
    <property type="entry name" value="ULD_fung"/>
</dbReference>
<gene>
    <name evidence="3" type="ORF">B0T10DRAFT_560644</name>
</gene>